<dbReference type="CDD" id="cd02068">
    <property type="entry name" value="radical_SAM_B12_BD"/>
    <property type="match status" value="1"/>
</dbReference>
<keyword evidence="5" id="KW-0479">Metal-binding</keyword>
<dbReference type="GO" id="GO:0031419">
    <property type="term" value="F:cobalamin binding"/>
    <property type="evidence" value="ECO:0007669"/>
    <property type="project" value="InterPro"/>
</dbReference>
<dbReference type="GO" id="GO:0046872">
    <property type="term" value="F:metal ion binding"/>
    <property type="evidence" value="ECO:0007669"/>
    <property type="project" value="UniProtKB-KW"/>
</dbReference>
<comment type="cofactor">
    <cofactor evidence="1">
        <name>[4Fe-4S] cluster</name>
        <dbReference type="ChEBI" id="CHEBI:49883"/>
    </cofactor>
</comment>
<feature type="non-terminal residue" evidence="9">
    <location>
        <position position="494"/>
    </location>
</feature>
<sequence>MKKKIVLYFPRVYSDTRPWSGTPLSLLAISRVLATEGYDIRIISDFLFEDSISEVVDQCKDSVCLGLSCMTGFQVYDALRVAKAVKTARPDLPIVWGGWHPSILPEETIQNEYVDIVIQGQGDRKFTDVVKRLANHSSLEGIPGITFKQADGSIASSPDCKLEDINNFPSYPYHLVDIEKCLDVTDYGRRTIQYISSYGCPHRCGFCVEPAVNKRGWTGLAAETVLDDWENLYKKYQIDSIAVYDSNFFVDKKRVFKICEGLLKRNIKIKWGNANGRVSQLIRYEPEIWEAMEQSGCQMILTGAESGSQETLDLLHKDMSIDHLRKFTDLCSKYHIKIFFSYLMGLPWSDNEKQNIQRFEEEFSRTCDQIAAMMDIKNGNRFSISVYTPYPGSELYDRALEHGFQAPRSLAQWSKFMAVPEDAFKTDSTRKWLAKSQSLRVTMLTQYIFGMMDLPTRATIAAKMNNFIIRKVFLFNWGIGLLLARARWRFRFWA</sequence>
<keyword evidence="6" id="KW-0408">Iron</keyword>
<comment type="caution">
    <text evidence="9">The sequence shown here is derived from an EMBL/GenBank/DDBJ whole genome shotgun (WGS) entry which is preliminary data.</text>
</comment>
<dbReference type="Gene3D" id="3.40.50.280">
    <property type="entry name" value="Cobalamin-binding domain"/>
    <property type="match status" value="1"/>
</dbReference>
<evidence type="ECO:0000256" key="6">
    <source>
        <dbReference type="ARBA" id="ARBA00023004"/>
    </source>
</evidence>
<dbReference type="InterPro" id="IPR058240">
    <property type="entry name" value="rSAM_sf"/>
</dbReference>
<dbReference type="PANTHER" id="PTHR43409:SF7">
    <property type="entry name" value="BLL1977 PROTEIN"/>
    <property type="match status" value="1"/>
</dbReference>
<evidence type="ECO:0000256" key="4">
    <source>
        <dbReference type="ARBA" id="ARBA00022691"/>
    </source>
</evidence>
<dbReference type="EMBL" id="LAZR01032249">
    <property type="protein sequence ID" value="KKL51443.1"/>
    <property type="molecule type" value="Genomic_DNA"/>
</dbReference>
<evidence type="ECO:0000256" key="1">
    <source>
        <dbReference type="ARBA" id="ARBA00001966"/>
    </source>
</evidence>
<evidence type="ECO:0000313" key="9">
    <source>
        <dbReference type="EMBL" id="KKL51443.1"/>
    </source>
</evidence>
<dbReference type="InterPro" id="IPR051198">
    <property type="entry name" value="BchE-like"/>
</dbReference>
<feature type="domain" description="B12-binding" evidence="8">
    <location>
        <begin position="9"/>
        <end position="140"/>
    </location>
</feature>
<dbReference type="SUPFAM" id="SSF52242">
    <property type="entry name" value="Cobalamin (vitamin B12)-binding domain"/>
    <property type="match status" value="1"/>
</dbReference>
<dbReference type="Pfam" id="PF02310">
    <property type="entry name" value="B12-binding"/>
    <property type="match status" value="1"/>
</dbReference>
<dbReference type="SFLD" id="SFLDG01082">
    <property type="entry name" value="B12-binding_domain_containing"/>
    <property type="match status" value="1"/>
</dbReference>
<proteinExistence type="predicted"/>
<evidence type="ECO:0000259" key="8">
    <source>
        <dbReference type="PROSITE" id="PS51332"/>
    </source>
</evidence>
<keyword evidence="3" id="KW-0808">Transferase</keyword>
<dbReference type="PROSITE" id="PS51332">
    <property type="entry name" value="B12_BINDING"/>
    <property type="match status" value="1"/>
</dbReference>
<dbReference type="SUPFAM" id="SSF102114">
    <property type="entry name" value="Radical SAM enzymes"/>
    <property type="match status" value="1"/>
</dbReference>
<dbReference type="InterPro" id="IPR007197">
    <property type="entry name" value="rSAM"/>
</dbReference>
<evidence type="ECO:0000256" key="5">
    <source>
        <dbReference type="ARBA" id="ARBA00022723"/>
    </source>
</evidence>
<dbReference type="InterPro" id="IPR006158">
    <property type="entry name" value="Cobalamin-bd"/>
</dbReference>
<dbReference type="Gene3D" id="3.80.30.20">
    <property type="entry name" value="tm_1862 like domain"/>
    <property type="match status" value="1"/>
</dbReference>
<evidence type="ECO:0000256" key="7">
    <source>
        <dbReference type="ARBA" id="ARBA00023014"/>
    </source>
</evidence>
<dbReference type="InterPro" id="IPR034466">
    <property type="entry name" value="Methyltransferase_Class_B"/>
</dbReference>
<dbReference type="SFLD" id="SFLDS00029">
    <property type="entry name" value="Radical_SAM"/>
    <property type="match status" value="1"/>
</dbReference>
<dbReference type="SMART" id="SM00729">
    <property type="entry name" value="Elp3"/>
    <property type="match status" value="1"/>
</dbReference>
<reference evidence="9" key="1">
    <citation type="journal article" date="2015" name="Nature">
        <title>Complex archaea that bridge the gap between prokaryotes and eukaryotes.</title>
        <authorList>
            <person name="Spang A."/>
            <person name="Saw J.H."/>
            <person name="Jorgensen S.L."/>
            <person name="Zaremba-Niedzwiedzka K."/>
            <person name="Martijn J."/>
            <person name="Lind A.E."/>
            <person name="van Eijk R."/>
            <person name="Schleper C."/>
            <person name="Guy L."/>
            <person name="Ettema T.J."/>
        </authorList>
    </citation>
    <scope>NUCLEOTIDE SEQUENCE</scope>
</reference>
<dbReference type="AlphaFoldDB" id="A0A0F9CPZ9"/>
<dbReference type="InterPro" id="IPR036724">
    <property type="entry name" value="Cobalamin-bd_sf"/>
</dbReference>
<keyword evidence="4" id="KW-0949">S-adenosyl-L-methionine</keyword>
<dbReference type="PANTHER" id="PTHR43409">
    <property type="entry name" value="ANAEROBIC MAGNESIUM-PROTOPORPHYRIN IX MONOMETHYL ESTER CYCLASE-RELATED"/>
    <property type="match status" value="1"/>
</dbReference>
<dbReference type="SFLD" id="SFLDG01123">
    <property type="entry name" value="methyltransferase_(Class_B)"/>
    <property type="match status" value="1"/>
</dbReference>
<name>A0A0F9CPZ9_9ZZZZ</name>
<keyword evidence="7" id="KW-0411">Iron-sulfur</keyword>
<accession>A0A0F9CPZ9</accession>
<evidence type="ECO:0000256" key="3">
    <source>
        <dbReference type="ARBA" id="ARBA00022679"/>
    </source>
</evidence>
<organism evidence="9">
    <name type="scientific">marine sediment metagenome</name>
    <dbReference type="NCBI Taxonomy" id="412755"/>
    <lineage>
        <taxon>unclassified sequences</taxon>
        <taxon>metagenomes</taxon>
        <taxon>ecological metagenomes</taxon>
    </lineage>
</organism>
<keyword evidence="2" id="KW-0489">Methyltransferase</keyword>
<dbReference type="GO" id="GO:0051539">
    <property type="term" value="F:4 iron, 4 sulfur cluster binding"/>
    <property type="evidence" value="ECO:0007669"/>
    <property type="project" value="UniProtKB-KW"/>
</dbReference>
<evidence type="ECO:0000256" key="2">
    <source>
        <dbReference type="ARBA" id="ARBA00022603"/>
    </source>
</evidence>
<dbReference type="Pfam" id="PF04055">
    <property type="entry name" value="Radical_SAM"/>
    <property type="match status" value="1"/>
</dbReference>
<dbReference type="InterPro" id="IPR023404">
    <property type="entry name" value="rSAM_horseshoe"/>
</dbReference>
<dbReference type="InterPro" id="IPR006638">
    <property type="entry name" value="Elp3/MiaA/NifB-like_rSAM"/>
</dbReference>
<protein>
    <recommendedName>
        <fullName evidence="8">B12-binding domain-containing protein</fullName>
    </recommendedName>
</protein>
<dbReference type="GO" id="GO:0003824">
    <property type="term" value="F:catalytic activity"/>
    <property type="evidence" value="ECO:0007669"/>
    <property type="project" value="InterPro"/>
</dbReference>
<gene>
    <name evidence="9" type="ORF">LCGC14_2295430</name>
</gene>